<evidence type="ECO:0000313" key="7">
    <source>
        <dbReference type="EMBL" id="CZR65584.1"/>
    </source>
</evidence>
<dbReference type="EMBL" id="FJOG01000031">
    <property type="protein sequence ID" value="CZR65584.1"/>
    <property type="molecule type" value="Genomic_DNA"/>
</dbReference>
<dbReference type="GO" id="GO:0033214">
    <property type="term" value="P:siderophore-iron import into cell"/>
    <property type="evidence" value="ECO:0007669"/>
    <property type="project" value="EnsemblFungi"/>
</dbReference>
<dbReference type="GO" id="GO:0005886">
    <property type="term" value="C:plasma membrane"/>
    <property type="evidence" value="ECO:0007669"/>
    <property type="project" value="TreeGrafter"/>
</dbReference>
<feature type="transmembrane region" description="Helical" evidence="5">
    <location>
        <begin position="208"/>
        <end position="229"/>
    </location>
</feature>
<dbReference type="SUPFAM" id="SSF103473">
    <property type="entry name" value="MFS general substrate transporter"/>
    <property type="match status" value="2"/>
</dbReference>
<dbReference type="PANTHER" id="PTHR23501">
    <property type="entry name" value="MAJOR FACILITATOR SUPERFAMILY"/>
    <property type="match status" value="1"/>
</dbReference>
<feature type="transmembrane region" description="Helical" evidence="5">
    <location>
        <begin position="149"/>
        <end position="169"/>
    </location>
</feature>
<dbReference type="InterPro" id="IPR036259">
    <property type="entry name" value="MFS_trans_sf"/>
</dbReference>
<feature type="domain" description="Major facilitator superfamily (MFS) profile" evidence="6">
    <location>
        <begin position="51"/>
        <end position="527"/>
    </location>
</feature>
<dbReference type="AlphaFoldDB" id="A0A1L7XKQ3"/>
<evidence type="ECO:0000256" key="5">
    <source>
        <dbReference type="SAM" id="Phobius"/>
    </source>
</evidence>
<keyword evidence="8" id="KW-1185">Reference proteome</keyword>
<feature type="transmembrane region" description="Helical" evidence="5">
    <location>
        <begin position="332"/>
        <end position="349"/>
    </location>
</feature>
<dbReference type="OrthoDB" id="4078873at2759"/>
<feature type="transmembrane region" description="Helical" evidence="5">
    <location>
        <begin position="369"/>
        <end position="392"/>
    </location>
</feature>
<dbReference type="Proteomes" id="UP000184330">
    <property type="component" value="Unassembled WGS sequence"/>
</dbReference>
<proteinExistence type="predicted"/>
<feature type="transmembrane region" description="Helical" evidence="5">
    <location>
        <begin position="88"/>
        <end position="108"/>
    </location>
</feature>
<dbReference type="PROSITE" id="PS50850">
    <property type="entry name" value="MFS"/>
    <property type="match status" value="1"/>
</dbReference>
<feature type="transmembrane region" description="Helical" evidence="5">
    <location>
        <begin position="120"/>
        <end position="137"/>
    </location>
</feature>
<feature type="transmembrane region" description="Helical" evidence="5">
    <location>
        <begin position="544"/>
        <end position="565"/>
    </location>
</feature>
<feature type="transmembrane region" description="Helical" evidence="5">
    <location>
        <begin position="47"/>
        <end position="68"/>
    </location>
</feature>
<evidence type="ECO:0000256" key="2">
    <source>
        <dbReference type="ARBA" id="ARBA00022692"/>
    </source>
</evidence>
<accession>A0A1L7XKQ3</accession>
<keyword evidence="4 5" id="KW-0472">Membrane</keyword>
<dbReference type="GO" id="GO:0022857">
    <property type="term" value="F:transmembrane transporter activity"/>
    <property type="evidence" value="ECO:0007669"/>
    <property type="project" value="InterPro"/>
</dbReference>
<dbReference type="InterPro" id="IPR020846">
    <property type="entry name" value="MFS_dom"/>
</dbReference>
<dbReference type="Gene3D" id="1.20.1250.20">
    <property type="entry name" value="MFS general substrate transporter like domains"/>
    <property type="match status" value="2"/>
</dbReference>
<keyword evidence="3 5" id="KW-1133">Transmembrane helix</keyword>
<feature type="transmembrane region" description="Helical" evidence="5">
    <location>
        <begin position="424"/>
        <end position="444"/>
    </location>
</feature>
<feature type="transmembrane region" description="Helical" evidence="5">
    <location>
        <begin position="292"/>
        <end position="312"/>
    </location>
</feature>
<dbReference type="Pfam" id="PF07690">
    <property type="entry name" value="MFS_1"/>
    <property type="match status" value="1"/>
</dbReference>
<dbReference type="PANTHER" id="PTHR23501:SF55">
    <property type="entry name" value="SIDEROPHORE IRON TRANSPORTER, PUTATIVE (AFU_ORTHOLOGUE AFUA_3G03440)-RELATED"/>
    <property type="match status" value="1"/>
</dbReference>
<sequence>MASLEKTTPESSSVAGPQNMNEKVFEDAADEALPDGVRRMEAITMIWSKWALVTAYAGAVLMLFWVALLQSTSNSLLPYVTSSFAAHSLVATATMVCFILAGVIQVPLAKVIDVWGRVEGFIAMIVVLEVRLVLTAACKNVKTYTAGMVLYEIGFSGIYYILTVFIADASQMKNRALMIGISYFPNMATTFAGPALAEAFYDNTTWRWAYGMFSTVLPVMCLPVILVLWRNQKKSKKLGIIEAPQSGRTVWQSFLHFSIEFDAIGVILFGVSLTIFLLPFTLASSAGKEWRSATVITMIMLGFVLLLLFVAYEKFFSPKAFIPFSLLKDRTVLGACLFNAAYSMGYFVWQTYYSSYLQVVHDQSIKHAGYIVNIYWNGLAVSGIFAGLLVHFTGEFKKLALAGVSLMTLGIGLLVHFRHPRTDVGYLVMCQLFVAIAGGMLNIAQYMALLVRSATKGHVTSPSVALLLSLSFLSQRIGAAISLCIAGSVWTHHFLGALKNRLPDALKAQAEMIYASIVVQLQQPRGTPIRDAIDLTYEDIQLKLTITGTAVMALAIASIMLWRNIKVTEVNEKKGLVV</sequence>
<protein>
    <submittedName>
        <fullName evidence="7">Related to major facilitator MirA</fullName>
    </submittedName>
</protein>
<feature type="transmembrane region" description="Helical" evidence="5">
    <location>
        <begin position="176"/>
        <end position="196"/>
    </location>
</feature>
<dbReference type="InterPro" id="IPR011701">
    <property type="entry name" value="MFS"/>
</dbReference>
<evidence type="ECO:0000256" key="1">
    <source>
        <dbReference type="ARBA" id="ARBA00004141"/>
    </source>
</evidence>
<evidence type="ECO:0000256" key="3">
    <source>
        <dbReference type="ARBA" id="ARBA00022989"/>
    </source>
</evidence>
<reference evidence="7 8" key="1">
    <citation type="submission" date="2016-03" db="EMBL/GenBank/DDBJ databases">
        <authorList>
            <person name="Ploux O."/>
        </authorList>
    </citation>
    <scope>NUCLEOTIDE SEQUENCE [LARGE SCALE GENOMIC DNA]</scope>
    <source>
        <strain evidence="7 8">UAMH 11012</strain>
    </source>
</reference>
<organism evidence="7 8">
    <name type="scientific">Phialocephala subalpina</name>
    <dbReference type="NCBI Taxonomy" id="576137"/>
    <lineage>
        <taxon>Eukaryota</taxon>
        <taxon>Fungi</taxon>
        <taxon>Dikarya</taxon>
        <taxon>Ascomycota</taxon>
        <taxon>Pezizomycotina</taxon>
        <taxon>Leotiomycetes</taxon>
        <taxon>Helotiales</taxon>
        <taxon>Mollisiaceae</taxon>
        <taxon>Phialocephala</taxon>
        <taxon>Phialocephala fortinii species complex</taxon>
    </lineage>
</organism>
<evidence type="ECO:0000256" key="4">
    <source>
        <dbReference type="ARBA" id="ARBA00023136"/>
    </source>
</evidence>
<evidence type="ECO:0000313" key="8">
    <source>
        <dbReference type="Proteomes" id="UP000184330"/>
    </source>
</evidence>
<gene>
    <name evidence="7" type="ORF">PAC_15484</name>
</gene>
<name>A0A1L7XKQ3_9HELO</name>
<feature type="transmembrane region" description="Helical" evidence="5">
    <location>
        <begin position="399"/>
        <end position="418"/>
    </location>
</feature>
<feature type="transmembrane region" description="Helical" evidence="5">
    <location>
        <begin position="261"/>
        <end position="280"/>
    </location>
</feature>
<comment type="subcellular location">
    <subcellularLocation>
        <location evidence="1">Membrane</location>
        <topology evidence="1">Multi-pass membrane protein</topology>
    </subcellularLocation>
</comment>
<keyword evidence="2 5" id="KW-0812">Transmembrane</keyword>
<evidence type="ECO:0000259" key="6">
    <source>
        <dbReference type="PROSITE" id="PS50850"/>
    </source>
</evidence>
<feature type="transmembrane region" description="Helical" evidence="5">
    <location>
        <begin position="465"/>
        <end position="490"/>
    </location>
</feature>